<dbReference type="EMBL" id="KK103720">
    <property type="protein sequence ID" value="KIY95064.1"/>
    <property type="molecule type" value="Genomic_DNA"/>
</dbReference>
<feature type="transmembrane region" description="Helical" evidence="7">
    <location>
        <begin position="366"/>
        <end position="390"/>
    </location>
</feature>
<feature type="transmembrane region" description="Helical" evidence="7">
    <location>
        <begin position="301"/>
        <end position="318"/>
    </location>
</feature>
<dbReference type="RefSeq" id="XP_013894084.1">
    <property type="nucleotide sequence ID" value="XM_014038630.1"/>
</dbReference>
<keyword evidence="9" id="KW-1185">Reference proteome</keyword>
<dbReference type="InterPro" id="IPR006043">
    <property type="entry name" value="NCS2"/>
</dbReference>
<evidence type="ECO:0000256" key="1">
    <source>
        <dbReference type="ARBA" id="ARBA00004127"/>
    </source>
</evidence>
<organism evidence="8 9">
    <name type="scientific">Monoraphidium neglectum</name>
    <dbReference type="NCBI Taxonomy" id="145388"/>
    <lineage>
        <taxon>Eukaryota</taxon>
        <taxon>Viridiplantae</taxon>
        <taxon>Chlorophyta</taxon>
        <taxon>core chlorophytes</taxon>
        <taxon>Chlorophyceae</taxon>
        <taxon>CS clade</taxon>
        <taxon>Sphaeropleales</taxon>
        <taxon>Selenastraceae</taxon>
        <taxon>Monoraphidium</taxon>
    </lineage>
</organism>
<feature type="transmembrane region" description="Helical" evidence="7">
    <location>
        <begin position="189"/>
        <end position="207"/>
    </location>
</feature>
<keyword evidence="3" id="KW-0813">Transport</keyword>
<feature type="transmembrane region" description="Helical" evidence="7">
    <location>
        <begin position="411"/>
        <end position="436"/>
    </location>
</feature>
<evidence type="ECO:0000256" key="7">
    <source>
        <dbReference type="SAM" id="Phobius"/>
    </source>
</evidence>
<comment type="similarity">
    <text evidence="2">Belongs to the nucleobase:cation symporter-2 (NCS2) (TC 2.A.40) family. Azg-like subfamily.</text>
</comment>
<evidence type="ECO:0000313" key="8">
    <source>
        <dbReference type="EMBL" id="KIY95064.1"/>
    </source>
</evidence>
<dbReference type="KEGG" id="mng:MNEG_12899"/>
<dbReference type="GO" id="GO:0005886">
    <property type="term" value="C:plasma membrane"/>
    <property type="evidence" value="ECO:0007669"/>
    <property type="project" value="TreeGrafter"/>
</dbReference>
<keyword evidence="6 7" id="KW-0472">Membrane</keyword>
<dbReference type="PANTHER" id="PTHR43337:SF1">
    <property type="entry name" value="XANTHINE_URACIL PERMEASE C887.17-RELATED"/>
    <property type="match status" value="1"/>
</dbReference>
<keyword evidence="4 7" id="KW-0812">Transmembrane</keyword>
<feature type="transmembrane region" description="Helical" evidence="7">
    <location>
        <begin position="448"/>
        <end position="470"/>
    </location>
</feature>
<accession>A0A0D2LTS5</accession>
<dbReference type="GO" id="GO:0015853">
    <property type="term" value="P:adenine transport"/>
    <property type="evidence" value="ECO:0007669"/>
    <property type="project" value="TreeGrafter"/>
</dbReference>
<dbReference type="PANTHER" id="PTHR43337">
    <property type="entry name" value="XANTHINE/URACIL PERMEASE C887.17-RELATED"/>
    <property type="match status" value="1"/>
</dbReference>
<dbReference type="Pfam" id="PF00860">
    <property type="entry name" value="Xan_ur_permease"/>
    <property type="match status" value="2"/>
</dbReference>
<evidence type="ECO:0000256" key="5">
    <source>
        <dbReference type="ARBA" id="ARBA00022989"/>
    </source>
</evidence>
<evidence type="ECO:0000256" key="2">
    <source>
        <dbReference type="ARBA" id="ARBA00005697"/>
    </source>
</evidence>
<evidence type="ECO:0000256" key="3">
    <source>
        <dbReference type="ARBA" id="ARBA00022448"/>
    </source>
</evidence>
<sequence>MRWVHSLNEKFSDSKVGRYFDVKGRGSTFTTEIRAGLVTFLTSERARGGGAMVAAYILAVNSAILSQSGGTCSDADCTGPTAGQPGCRFNNDPGFLLCVQAVRRSLISATAATSLMACFLMGAVANLPLAIAPGMGINAYFTYSVVGYYGSGKVTYQQALAAVFIEGWIFIFISLTGVRGRLVSLVPKAIMLATAGGIGIFLAFIGLQNSEGLGLVSYNSATLVTLGGCPLENRVYQYSVPDPSYSKVCTTDPTTLLPKLNLGPPSDSFSCQGKRLHLPSLWLGVSGLLVMALLMGRRVKGAIMVGILWTTFIAWIPGHGASYLGDGSQIMGGGERFEFFKRVVSVPDARKTTLAWSFDAFHTTELWVALVTFLYLDFLDATGTLFSMATMLNQRIPGFVNQKTKTFPRQVFAFCVDGIAIVIGSLLGCAPLTVYIESAAGIKEGGRTGITALVVALGFFVSLFLTPLIASIPPYATGPALVL</sequence>
<evidence type="ECO:0000313" key="9">
    <source>
        <dbReference type="Proteomes" id="UP000054498"/>
    </source>
</evidence>
<dbReference type="STRING" id="145388.A0A0D2LTS5"/>
<dbReference type="GO" id="GO:0005345">
    <property type="term" value="F:purine nucleobase transmembrane transporter activity"/>
    <property type="evidence" value="ECO:0007669"/>
    <property type="project" value="TreeGrafter"/>
</dbReference>
<dbReference type="GO" id="GO:0015854">
    <property type="term" value="P:guanine transport"/>
    <property type="evidence" value="ECO:0007669"/>
    <property type="project" value="TreeGrafter"/>
</dbReference>
<dbReference type="AlphaFoldDB" id="A0A0D2LTS5"/>
<gene>
    <name evidence="8" type="ORF">MNEG_12899</name>
</gene>
<reference evidence="8 9" key="1">
    <citation type="journal article" date="2013" name="BMC Genomics">
        <title>Reconstruction of the lipid metabolism for the microalga Monoraphidium neglectum from its genome sequence reveals characteristics suitable for biofuel production.</title>
        <authorList>
            <person name="Bogen C."/>
            <person name="Al-Dilaimi A."/>
            <person name="Albersmeier A."/>
            <person name="Wichmann J."/>
            <person name="Grundmann M."/>
            <person name="Rupp O."/>
            <person name="Lauersen K.J."/>
            <person name="Blifernez-Klassen O."/>
            <person name="Kalinowski J."/>
            <person name="Goesmann A."/>
            <person name="Mussgnug J.H."/>
            <person name="Kruse O."/>
        </authorList>
    </citation>
    <scope>NUCLEOTIDE SEQUENCE [LARGE SCALE GENOMIC DNA]</scope>
    <source>
        <strain evidence="8 9">SAG 48.87</strain>
    </source>
</reference>
<dbReference type="GeneID" id="25730307"/>
<dbReference type="OrthoDB" id="431212at2759"/>
<dbReference type="GO" id="GO:0012505">
    <property type="term" value="C:endomembrane system"/>
    <property type="evidence" value="ECO:0007669"/>
    <property type="project" value="UniProtKB-SubCell"/>
</dbReference>
<comment type="subcellular location">
    <subcellularLocation>
        <location evidence="1">Endomembrane system</location>
        <topology evidence="1">Multi-pass membrane protein</topology>
    </subcellularLocation>
</comment>
<name>A0A0D2LTS5_9CHLO</name>
<dbReference type="InterPro" id="IPR045018">
    <property type="entry name" value="Azg-like"/>
</dbReference>
<dbReference type="Proteomes" id="UP000054498">
    <property type="component" value="Unassembled WGS sequence"/>
</dbReference>
<proteinExistence type="inferred from homology"/>
<evidence type="ECO:0000256" key="6">
    <source>
        <dbReference type="ARBA" id="ARBA00023136"/>
    </source>
</evidence>
<evidence type="ECO:0000256" key="4">
    <source>
        <dbReference type="ARBA" id="ARBA00022692"/>
    </source>
</evidence>
<protein>
    <submittedName>
        <fullName evidence="8">Putative MFS transporter, AGZA family, xanthine/uracil permease</fullName>
    </submittedName>
</protein>
<keyword evidence="5 7" id="KW-1133">Transmembrane helix</keyword>
<feature type="non-terminal residue" evidence="8">
    <location>
        <position position="483"/>
    </location>
</feature>
<feature type="transmembrane region" description="Helical" evidence="7">
    <location>
        <begin position="276"/>
        <end position="294"/>
    </location>
</feature>
<feature type="transmembrane region" description="Helical" evidence="7">
    <location>
        <begin position="156"/>
        <end position="177"/>
    </location>
</feature>
<feature type="transmembrane region" description="Helical" evidence="7">
    <location>
        <begin position="113"/>
        <end position="136"/>
    </location>
</feature>